<evidence type="ECO:0000256" key="1">
    <source>
        <dbReference type="ARBA" id="ARBA00004442"/>
    </source>
</evidence>
<sequence length="642" mass="71747">MYKNLLILVLLVTGGVLHAQEARKKRADADYDKFAYIKAGELYEQLINQGYESADIYGKLGDTYYFNAVYGKAEAYYRKMLALEKEARPEYYFRYAQCLKAAGKYEEAEKALARFYELVGQPEGQRQSLREELAGIRKFSGRYDITDAGVNSDEADFGTAFGTEGEILFASARDEGIFIKRTHEWNGKPFLKLYKATPGEDGTLQSPEQLSGDVNTKYHQSTPAVSKDGETMYFTRNNFTPGKYKKGEDGTNNLKIYRASFIDGKWKAIEELSINSDDYSSAHPALSPDGRHLYFVSDRPGTRGLSDLFVVEIRDNGSFGPVQNLGDAINTRGRETFPFMSDSGVLYFASDGHPGFGGLDIFAAVRDPFGNYQVVNVGEPVNSPADDFAYIINDSTKRGYFSSGRNGESGGDDIYTLVENDPITITAELCGHVRDSLTKEALAGTGITIYDENNRKLKDLRADDAGDFCVEVLAGQNYNLRFEKDKYQSYEEFVAKLEIGDKKELLAELNKEDIPVTDGDDLTKKLGLKPIYFDFDRYSIRKDSEIELGKVIAAMQQHSGMVIEVRSHTDSRGNDQYNMELSERRAVATVDYIVNKGGISRNRISGKGYGETEPVNECADGTGCTAEQHGLNRRSEFMIVKM</sequence>
<dbReference type="OrthoDB" id="9809364at2"/>
<evidence type="ECO:0000256" key="2">
    <source>
        <dbReference type="ARBA" id="ARBA00023136"/>
    </source>
</evidence>
<keyword evidence="7" id="KW-1185">Reference proteome</keyword>
<dbReference type="EMBL" id="RJTM01000154">
    <property type="protein sequence ID" value="RNL77939.1"/>
    <property type="molecule type" value="Genomic_DNA"/>
</dbReference>
<dbReference type="InterPro" id="IPR006664">
    <property type="entry name" value="OMP_bac"/>
</dbReference>
<evidence type="ECO:0000313" key="7">
    <source>
        <dbReference type="Proteomes" id="UP000267469"/>
    </source>
</evidence>
<feature type="domain" description="OmpA-like" evidence="5">
    <location>
        <begin position="520"/>
        <end position="642"/>
    </location>
</feature>
<dbReference type="InterPro" id="IPR036737">
    <property type="entry name" value="OmpA-like_sf"/>
</dbReference>
<dbReference type="InterPro" id="IPR011990">
    <property type="entry name" value="TPR-like_helical_dom_sf"/>
</dbReference>
<evidence type="ECO:0000256" key="3">
    <source>
        <dbReference type="ARBA" id="ARBA00023237"/>
    </source>
</evidence>
<keyword evidence="2 4" id="KW-0472">Membrane</keyword>
<dbReference type="SUPFAM" id="SSF48452">
    <property type="entry name" value="TPR-like"/>
    <property type="match status" value="1"/>
</dbReference>
<dbReference type="InterPro" id="IPR011042">
    <property type="entry name" value="6-blade_b-propeller_TolB-like"/>
</dbReference>
<evidence type="ECO:0000259" key="5">
    <source>
        <dbReference type="PROSITE" id="PS51123"/>
    </source>
</evidence>
<accession>A0A3N0DQM6</accession>
<keyword evidence="3" id="KW-0998">Cell outer membrane</keyword>
<protein>
    <submittedName>
        <fullName evidence="6">Flagellar motor protein MotB</fullName>
    </submittedName>
</protein>
<evidence type="ECO:0000313" key="6">
    <source>
        <dbReference type="EMBL" id="RNL77939.1"/>
    </source>
</evidence>
<dbReference type="GO" id="GO:0009279">
    <property type="term" value="C:cell outer membrane"/>
    <property type="evidence" value="ECO:0007669"/>
    <property type="project" value="UniProtKB-SubCell"/>
</dbReference>
<dbReference type="Gene3D" id="2.120.10.30">
    <property type="entry name" value="TolB, C-terminal domain"/>
    <property type="match status" value="1"/>
</dbReference>
<dbReference type="RefSeq" id="WP_123217859.1">
    <property type="nucleotide sequence ID" value="NZ_RJTM01000154.1"/>
</dbReference>
<dbReference type="Gene3D" id="2.60.40.1120">
    <property type="entry name" value="Carboxypeptidase-like, regulatory domain"/>
    <property type="match status" value="1"/>
</dbReference>
<gene>
    <name evidence="6" type="ORF">ED312_20325</name>
</gene>
<dbReference type="CDD" id="cd07185">
    <property type="entry name" value="OmpA_C-like"/>
    <property type="match status" value="1"/>
</dbReference>
<comment type="subcellular location">
    <subcellularLocation>
        <location evidence="1">Cell outer membrane</location>
    </subcellularLocation>
</comment>
<name>A0A3N0DQM6_SINP1</name>
<proteinExistence type="predicted"/>
<evidence type="ECO:0000256" key="4">
    <source>
        <dbReference type="PROSITE-ProRule" id="PRU00473"/>
    </source>
</evidence>
<dbReference type="PANTHER" id="PTHR30329">
    <property type="entry name" value="STATOR ELEMENT OF FLAGELLAR MOTOR COMPLEX"/>
    <property type="match status" value="1"/>
</dbReference>
<dbReference type="SUPFAM" id="SSF103088">
    <property type="entry name" value="OmpA-like"/>
    <property type="match status" value="1"/>
</dbReference>
<dbReference type="Gene3D" id="3.30.1330.60">
    <property type="entry name" value="OmpA-like domain"/>
    <property type="match status" value="1"/>
</dbReference>
<dbReference type="Pfam" id="PF07676">
    <property type="entry name" value="PD40"/>
    <property type="match status" value="3"/>
</dbReference>
<comment type="caution">
    <text evidence="6">The sequence shown here is derived from an EMBL/GenBank/DDBJ whole genome shotgun (WGS) entry which is preliminary data.</text>
</comment>
<dbReference type="PRINTS" id="PR01021">
    <property type="entry name" value="OMPADOMAIN"/>
</dbReference>
<dbReference type="Proteomes" id="UP000267469">
    <property type="component" value="Unassembled WGS sequence"/>
</dbReference>
<dbReference type="InterPro" id="IPR050330">
    <property type="entry name" value="Bact_OuterMem_StrucFunc"/>
</dbReference>
<dbReference type="InterPro" id="IPR006665">
    <property type="entry name" value="OmpA-like"/>
</dbReference>
<dbReference type="PANTHER" id="PTHR30329:SF21">
    <property type="entry name" value="LIPOPROTEIN YIAD-RELATED"/>
    <property type="match status" value="1"/>
</dbReference>
<keyword evidence="6" id="KW-0282">Flagellum</keyword>
<dbReference type="Gene3D" id="1.25.40.10">
    <property type="entry name" value="Tetratricopeptide repeat domain"/>
    <property type="match status" value="1"/>
</dbReference>
<organism evidence="6 7">
    <name type="scientific">Sinomicrobium pectinilyticum</name>
    <dbReference type="NCBI Taxonomy" id="1084421"/>
    <lineage>
        <taxon>Bacteria</taxon>
        <taxon>Pseudomonadati</taxon>
        <taxon>Bacteroidota</taxon>
        <taxon>Flavobacteriia</taxon>
        <taxon>Flavobacteriales</taxon>
        <taxon>Flavobacteriaceae</taxon>
        <taxon>Sinomicrobium</taxon>
    </lineage>
</organism>
<dbReference type="Pfam" id="PF00691">
    <property type="entry name" value="OmpA"/>
    <property type="match status" value="1"/>
</dbReference>
<dbReference type="AlphaFoldDB" id="A0A3N0DQM6"/>
<reference evidence="6 7" key="1">
    <citation type="submission" date="2018-10" db="EMBL/GenBank/DDBJ databases">
        <title>Sinomicrobium pectinilyticum sp. nov., a pectinase-producing bacterium isolated from alkaline and saline soil, and emended description of the genus Sinomicrobium.</title>
        <authorList>
            <person name="Cheng B."/>
            <person name="Li C."/>
            <person name="Lai Q."/>
            <person name="Du M."/>
            <person name="Shao Z."/>
            <person name="Xu P."/>
            <person name="Yang C."/>
        </authorList>
    </citation>
    <scope>NUCLEOTIDE SEQUENCE [LARGE SCALE GENOMIC DNA]</scope>
    <source>
        <strain evidence="6 7">5DNS001</strain>
    </source>
</reference>
<dbReference type="InterPro" id="IPR011659">
    <property type="entry name" value="WD40"/>
</dbReference>
<keyword evidence="6" id="KW-0966">Cell projection</keyword>
<dbReference type="PROSITE" id="PS51123">
    <property type="entry name" value="OMPA_2"/>
    <property type="match status" value="1"/>
</dbReference>
<keyword evidence="6" id="KW-0969">Cilium</keyword>
<dbReference type="SUPFAM" id="SSF82171">
    <property type="entry name" value="DPP6 N-terminal domain-like"/>
    <property type="match status" value="1"/>
</dbReference>